<evidence type="ECO:0000256" key="2">
    <source>
        <dbReference type="ARBA" id="ARBA00023125"/>
    </source>
</evidence>
<proteinExistence type="predicted"/>
<dbReference type="InterPro" id="IPR050204">
    <property type="entry name" value="AraC_XylS_family_regulators"/>
</dbReference>
<dbReference type="GO" id="GO:0003700">
    <property type="term" value="F:DNA-binding transcription factor activity"/>
    <property type="evidence" value="ECO:0007669"/>
    <property type="project" value="InterPro"/>
</dbReference>
<keyword evidence="1" id="KW-0805">Transcription regulation</keyword>
<dbReference type="Pfam" id="PF14525">
    <property type="entry name" value="AraC_binding_2"/>
    <property type="match status" value="1"/>
</dbReference>
<name>A0A179S238_9HYPH</name>
<evidence type="ECO:0000256" key="1">
    <source>
        <dbReference type="ARBA" id="ARBA00023015"/>
    </source>
</evidence>
<dbReference type="PANTHER" id="PTHR46796:SF6">
    <property type="entry name" value="ARAC SUBFAMILY"/>
    <property type="match status" value="1"/>
</dbReference>
<dbReference type="PROSITE" id="PS01124">
    <property type="entry name" value="HTH_ARAC_FAMILY_2"/>
    <property type="match status" value="1"/>
</dbReference>
<dbReference type="OrthoDB" id="7904253at2"/>
<gene>
    <name evidence="5" type="ORF">A5481_24285</name>
</gene>
<evidence type="ECO:0000259" key="4">
    <source>
        <dbReference type="PROSITE" id="PS01124"/>
    </source>
</evidence>
<dbReference type="InterPro" id="IPR018060">
    <property type="entry name" value="HTH_AraC"/>
</dbReference>
<dbReference type="STRING" id="427683.A5481_24285"/>
<reference evidence="5 6" key="1">
    <citation type="submission" date="2016-04" db="EMBL/GenBank/DDBJ databases">
        <authorList>
            <person name="Evans L.H."/>
            <person name="Alamgir A."/>
            <person name="Owens N."/>
            <person name="Weber N.D."/>
            <person name="Virtaneva K."/>
            <person name="Barbian K."/>
            <person name="Babar A."/>
            <person name="Rosenke K."/>
        </authorList>
    </citation>
    <scope>NUCLEOTIDE SEQUENCE [LARGE SCALE GENOMIC DNA]</scope>
    <source>
        <strain evidence="5 6">PMB02</strain>
    </source>
</reference>
<dbReference type="PANTHER" id="PTHR46796">
    <property type="entry name" value="HTH-TYPE TRANSCRIPTIONAL ACTIVATOR RHAS-RELATED"/>
    <property type="match status" value="1"/>
</dbReference>
<dbReference type="GO" id="GO:0043565">
    <property type="term" value="F:sequence-specific DNA binding"/>
    <property type="evidence" value="ECO:0007669"/>
    <property type="project" value="InterPro"/>
</dbReference>
<organism evidence="5 6">
    <name type="scientific">Methylobacterium platani</name>
    <dbReference type="NCBI Taxonomy" id="427683"/>
    <lineage>
        <taxon>Bacteria</taxon>
        <taxon>Pseudomonadati</taxon>
        <taxon>Pseudomonadota</taxon>
        <taxon>Alphaproteobacteria</taxon>
        <taxon>Hyphomicrobiales</taxon>
        <taxon>Methylobacteriaceae</taxon>
        <taxon>Methylobacterium</taxon>
    </lineage>
</organism>
<dbReference type="InterPro" id="IPR009057">
    <property type="entry name" value="Homeodomain-like_sf"/>
</dbReference>
<keyword evidence="2" id="KW-0238">DNA-binding</keyword>
<feature type="domain" description="HTH araC/xylS-type" evidence="4">
    <location>
        <begin position="214"/>
        <end position="314"/>
    </location>
</feature>
<dbReference type="Proteomes" id="UP000078316">
    <property type="component" value="Unassembled WGS sequence"/>
</dbReference>
<dbReference type="EMBL" id="LWHQ01000048">
    <property type="protein sequence ID" value="OAS19756.1"/>
    <property type="molecule type" value="Genomic_DNA"/>
</dbReference>
<dbReference type="Gene3D" id="1.10.10.60">
    <property type="entry name" value="Homeodomain-like"/>
    <property type="match status" value="1"/>
</dbReference>
<sequence>MAERADDAVTDFRLARLAAQAQFAVWHDLVQPLFRPSLEAEAAATFRAEAKAAPIADALLVETSSCAQSFERTMDDVRSVGWDHVVIQHYVSGGFEGLCGDRTVAVEAGDVNILDLNRTLRTRATDFANVTLVMPRDRLSIAGSHDLHGRSIGRSSALAALIGGHMGSLARHADALSPREAGSALEALCLLLAGSDLREADPLVRAAAGASVHERICTYIDRHLDDPALSPAGIAAACRVSRATLYRLFGFDGGVMAYIAGRRLDRAFIALSRPDRRPASIAQIAHRSGFSSESHFSRSFRSRFAMTPREARRLAEEGLRPLAAAAGLGPRAWVDRIRLLRETF</sequence>
<comment type="caution">
    <text evidence="5">The sequence shown here is derived from an EMBL/GenBank/DDBJ whole genome shotgun (WGS) entry which is preliminary data.</text>
</comment>
<dbReference type="AlphaFoldDB" id="A0A179S238"/>
<dbReference type="PRINTS" id="PR00032">
    <property type="entry name" value="HTHARAC"/>
</dbReference>
<dbReference type="SUPFAM" id="SSF46689">
    <property type="entry name" value="Homeodomain-like"/>
    <property type="match status" value="1"/>
</dbReference>
<dbReference type="InterPro" id="IPR035418">
    <property type="entry name" value="AraC-bd_2"/>
</dbReference>
<evidence type="ECO:0000313" key="5">
    <source>
        <dbReference type="EMBL" id="OAS19756.1"/>
    </source>
</evidence>
<protein>
    <recommendedName>
        <fullName evidence="4">HTH araC/xylS-type domain-containing protein</fullName>
    </recommendedName>
</protein>
<dbReference type="RefSeq" id="WP_053082602.1">
    <property type="nucleotide sequence ID" value="NZ_LWHQ01000048.1"/>
</dbReference>
<accession>A0A179S238</accession>
<evidence type="ECO:0000256" key="3">
    <source>
        <dbReference type="ARBA" id="ARBA00023163"/>
    </source>
</evidence>
<dbReference type="InterPro" id="IPR020449">
    <property type="entry name" value="Tscrpt_reg_AraC-type_HTH"/>
</dbReference>
<keyword evidence="3" id="KW-0804">Transcription</keyword>
<evidence type="ECO:0000313" key="6">
    <source>
        <dbReference type="Proteomes" id="UP000078316"/>
    </source>
</evidence>
<dbReference type="Pfam" id="PF12833">
    <property type="entry name" value="HTH_18"/>
    <property type="match status" value="1"/>
</dbReference>
<dbReference type="SMART" id="SM00342">
    <property type="entry name" value="HTH_ARAC"/>
    <property type="match status" value="1"/>
</dbReference>